<accession>A0ABQ3TI48</accession>
<evidence type="ECO:0000313" key="5">
    <source>
        <dbReference type="Proteomes" id="UP000608522"/>
    </source>
</evidence>
<dbReference type="InterPro" id="IPR037143">
    <property type="entry name" value="4-PPantetheinyl_Trfase_dom_sf"/>
</dbReference>
<dbReference type="PANTHER" id="PTHR12215">
    <property type="entry name" value="PHOSPHOPANTETHEINE TRANSFERASE"/>
    <property type="match status" value="1"/>
</dbReference>
<name>A0ABQ3TI48_9ACTN</name>
<reference evidence="5" key="1">
    <citation type="submission" date="2023-07" db="EMBL/GenBank/DDBJ databases">
        <title>Whole genome shotgun sequence of Streptomyces spororaveus NBRC 15456.</title>
        <authorList>
            <person name="Komaki H."/>
            <person name="Tamura T."/>
        </authorList>
    </citation>
    <scope>NUCLEOTIDE SEQUENCE [LARGE SCALE GENOMIC DNA]</scope>
    <source>
        <strain evidence="5">NBRC 15456</strain>
    </source>
</reference>
<organism evidence="4 5">
    <name type="scientific">Streptomyces spororaveus</name>
    <dbReference type="NCBI Taxonomy" id="284039"/>
    <lineage>
        <taxon>Bacteria</taxon>
        <taxon>Bacillati</taxon>
        <taxon>Actinomycetota</taxon>
        <taxon>Actinomycetes</taxon>
        <taxon>Kitasatosporales</taxon>
        <taxon>Streptomycetaceae</taxon>
        <taxon>Streptomyces</taxon>
    </lineage>
</organism>
<dbReference type="SUPFAM" id="SSF56214">
    <property type="entry name" value="4'-phosphopantetheinyl transferase"/>
    <property type="match status" value="2"/>
</dbReference>
<dbReference type="InterPro" id="IPR008278">
    <property type="entry name" value="4-PPantetheinyl_Trfase_dom"/>
</dbReference>
<dbReference type="Proteomes" id="UP000608522">
    <property type="component" value="Unassembled WGS sequence"/>
</dbReference>
<evidence type="ECO:0000259" key="3">
    <source>
        <dbReference type="Pfam" id="PF01648"/>
    </source>
</evidence>
<comment type="similarity">
    <text evidence="1">Belongs to the P-Pant transferase superfamily. Gsp/Sfp/HetI/AcpT family.</text>
</comment>
<evidence type="ECO:0000256" key="1">
    <source>
        <dbReference type="ARBA" id="ARBA00010990"/>
    </source>
</evidence>
<dbReference type="Pfam" id="PF01648">
    <property type="entry name" value="ACPS"/>
    <property type="match status" value="1"/>
</dbReference>
<dbReference type="PANTHER" id="PTHR12215:SF10">
    <property type="entry name" value="L-AMINOADIPATE-SEMIALDEHYDE DEHYDROGENASE-PHOSPHOPANTETHEINYL TRANSFERASE"/>
    <property type="match status" value="1"/>
</dbReference>
<evidence type="ECO:0000256" key="2">
    <source>
        <dbReference type="ARBA" id="ARBA00022679"/>
    </source>
</evidence>
<keyword evidence="5" id="KW-1185">Reference proteome</keyword>
<protein>
    <recommendedName>
        <fullName evidence="3">4'-phosphopantetheinyl transferase domain-containing protein</fullName>
    </recommendedName>
</protein>
<dbReference type="Gene3D" id="3.90.470.20">
    <property type="entry name" value="4'-phosphopantetheinyl transferase domain"/>
    <property type="match status" value="1"/>
</dbReference>
<evidence type="ECO:0000313" key="4">
    <source>
        <dbReference type="EMBL" id="GHI79620.1"/>
    </source>
</evidence>
<sequence length="249" mass="26445">MTTTAGLDSLALRLDRPVRAQRPPAAGEALVRYVDAEAQAPFAERLAPDVLDAAERRRADRFVRPQDRGSYLVAHVALRLLLGALLDTAPRDLAMTREACPECGGPDGRPALVGGRAHFSLSHSRDAVFLACASTPVGVDVEALPAPRVVAQSEEFFHPAESAELAALPEAGRAAAFARLWARKEAHLKGTGAGLGHEGNRNYLGTGPAGDSVRPHWSLTDLPAPEGYAAALALRAPSAHWRRDPPDTP</sequence>
<comment type="caution">
    <text evidence="4">The sequence shown here is derived from an EMBL/GenBank/DDBJ whole genome shotgun (WGS) entry which is preliminary data.</text>
</comment>
<feature type="domain" description="4'-phosphopantetheinyl transferase" evidence="3">
    <location>
        <begin position="136"/>
        <end position="196"/>
    </location>
</feature>
<dbReference type="EMBL" id="BNED01000005">
    <property type="protein sequence ID" value="GHI79620.1"/>
    <property type="molecule type" value="Genomic_DNA"/>
</dbReference>
<dbReference type="InterPro" id="IPR050559">
    <property type="entry name" value="P-Pant_transferase_sf"/>
</dbReference>
<keyword evidence="2" id="KW-0808">Transferase</keyword>
<gene>
    <name evidence="4" type="ORF">Sspor_51810</name>
</gene>
<proteinExistence type="inferred from homology"/>
<dbReference type="RefSeq" id="WP_202201160.1">
    <property type="nucleotide sequence ID" value="NZ_BAAATO010000008.1"/>
</dbReference>